<keyword evidence="3" id="KW-1185">Reference proteome</keyword>
<name>A0A2P5E813_TREOI</name>
<evidence type="ECO:0000313" key="2">
    <source>
        <dbReference type="EMBL" id="PON81697.1"/>
    </source>
</evidence>
<dbReference type="EMBL" id="JXTC01000210">
    <property type="protein sequence ID" value="PON81697.1"/>
    <property type="molecule type" value="Genomic_DNA"/>
</dbReference>
<dbReference type="InterPro" id="IPR035892">
    <property type="entry name" value="C2_domain_sf"/>
</dbReference>
<dbReference type="PANTHER" id="PTHR32246">
    <property type="entry name" value="INGRESSION PROTEIN FIC1"/>
    <property type="match status" value="1"/>
</dbReference>
<dbReference type="STRING" id="63057.A0A2P5E813"/>
<dbReference type="InParanoid" id="A0A2P5E813"/>
<evidence type="ECO:0000313" key="3">
    <source>
        <dbReference type="Proteomes" id="UP000237000"/>
    </source>
</evidence>
<dbReference type="Pfam" id="PF00168">
    <property type="entry name" value="C2"/>
    <property type="match status" value="1"/>
</dbReference>
<comment type="caution">
    <text evidence="2">The sequence shown here is derived from an EMBL/GenBank/DDBJ whole genome shotgun (WGS) entry which is preliminary data.</text>
</comment>
<proteinExistence type="predicted"/>
<dbReference type="Proteomes" id="UP000237000">
    <property type="component" value="Unassembled WGS sequence"/>
</dbReference>
<reference evidence="3" key="1">
    <citation type="submission" date="2016-06" db="EMBL/GenBank/DDBJ databases">
        <title>Parallel loss of symbiosis genes in relatives of nitrogen-fixing non-legume Parasponia.</title>
        <authorList>
            <person name="Van Velzen R."/>
            <person name="Holmer R."/>
            <person name="Bu F."/>
            <person name="Rutten L."/>
            <person name="Van Zeijl A."/>
            <person name="Liu W."/>
            <person name="Santuari L."/>
            <person name="Cao Q."/>
            <person name="Sharma T."/>
            <person name="Shen D."/>
            <person name="Roswanjaya Y."/>
            <person name="Wardhani T."/>
            <person name="Kalhor M.S."/>
            <person name="Jansen J."/>
            <person name="Van den Hoogen J."/>
            <person name="Gungor B."/>
            <person name="Hartog M."/>
            <person name="Hontelez J."/>
            <person name="Verver J."/>
            <person name="Yang W.-C."/>
            <person name="Schijlen E."/>
            <person name="Repin R."/>
            <person name="Schilthuizen M."/>
            <person name="Schranz E."/>
            <person name="Heidstra R."/>
            <person name="Miyata K."/>
            <person name="Fedorova E."/>
            <person name="Kohlen W."/>
            <person name="Bisseling T."/>
            <person name="Smit S."/>
            <person name="Geurts R."/>
        </authorList>
    </citation>
    <scope>NUCLEOTIDE SEQUENCE [LARGE SCALE GENOMIC DNA]</scope>
    <source>
        <strain evidence="3">cv. RG33-2</strain>
    </source>
</reference>
<evidence type="ECO:0000259" key="1">
    <source>
        <dbReference type="Pfam" id="PF00168"/>
    </source>
</evidence>
<accession>A0A2P5E813</accession>
<organism evidence="2 3">
    <name type="scientific">Trema orientale</name>
    <name type="common">Charcoal tree</name>
    <name type="synonym">Celtis orientalis</name>
    <dbReference type="NCBI Taxonomy" id="63057"/>
    <lineage>
        <taxon>Eukaryota</taxon>
        <taxon>Viridiplantae</taxon>
        <taxon>Streptophyta</taxon>
        <taxon>Embryophyta</taxon>
        <taxon>Tracheophyta</taxon>
        <taxon>Spermatophyta</taxon>
        <taxon>Magnoliopsida</taxon>
        <taxon>eudicotyledons</taxon>
        <taxon>Gunneridae</taxon>
        <taxon>Pentapetalae</taxon>
        <taxon>rosids</taxon>
        <taxon>fabids</taxon>
        <taxon>Rosales</taxon>
        <taxon>Cannabaceae</taxon>
        <taxon>Trema</taxon>
    </lineage>
</organism>
<dbReference type="InterPro" id="IPR000008">
    <property type="entry name" value="C2_dom"/>
</dbReference>
<gene>
    <name evidence="2" type="ORF">TorRG33x02_225160</name>
</gene>
<feature type="domain" description="C2" evidence="1">
    <location>
        <begin position="5"/>
        <end position="114"/>
    </location>
</feature>
<dbReference type="SUPFAM" id="SSF49562">
    <property type="entry name" value="C2 domain (Calcium/lipid-binding domain, CaLB)"/>
    <property type="match status" value="1"/>
</dbReference>
<protein>
    <submittedName>
        <fullName evidence="2">C2 domain containing protein</fullName>
    </submittedName>
</protein>
<dbReference type="PANTHER" id="PTHR32246:SF173">
    <property type="entry name" value="C2 DOMAIN-CONTAINING PROTEIN"/>
    <property type="match status" value="1"/>
</dbReference>
<dbReference type="OrthoDB" id="1188992at2759"/>
<sequence length="209" mass="24165">MDYRSLDIDITSLEGLKPRNGLLLFSKTRFYAVVSLVTTTSISTQKTQLGHFQGRNKYTWSSPNPMRFYVKESKVQQNSAILMIQIRSKRQLFADKDIGEVYVPLKDLFDQSLNDTENIAVYQVEMRRKTAASFKPAKALHLNFSFKFSGSFKLFRRAIRNSFCDDDVSRMRLTKLRSAARRALYLSAPNNSDFSRIASNPVYQILWFS</sequence>
<dbReference type="AlphaFoldDB" id="A0A2P5E813"/>